<dbReference type="Proteomes" id="UP000263900">
    <property type="component" value="Chromosome"/>
</dbReference>
<dbReference type="AlphaFoldDB" id="A0A3B7MNK2"/>
<accession>A0A3B7MNK2</accession>
<protein>
    <submittedName>
        <fullName evidence="1">Uncharacterized protein</fullName>
    </submittedName>
</protein>
<proteinExistence type="predicted"/>
<reference evidence="1 2" key="1">
    <citation type="submission" date="2018-09" db="EMBL/GenBank/DDBJ databases">
        <title>Genome sequencing of strain 6GH32-13.</title>
        <authorList>
            <person name="Weon H.-Y."/>
            <person name="Heo J."/>
            <person name="Kwon S.-W."/>
        </authorList>
    </citation>
    <scope>NUCLEOTIDE SEQUENCE [LARGE SCALE GENOMIC DNA]</scope>
    <source>
        <strain evidence="1 2">5GH32-13</strain>
    </source>
</reference>
<dbReference type="EMBL" id="CP032157">
    <property type="protein sequence ID" value="AXY74893.1"/>
    <property type="molecule type" value="Genomic_DNA"/>
</dbReference>
<dbReference type="KEGG" id="pseg:D3H65_13245"/>
<name>A0A3B7MNK2_9BACT</name>
<organism evidence="1 2">
    <name type="scientific">Paraflavitalea soli</name>
    <dbReference type="NCBI Taxonomy" id="2315862"/>
    <lineage>
        <taxon>Bacteria</taxon>
        <taxon>Pseudomonadati</taxon>
        <taxon>Bacteroidota</taxon>
        <taxon>Chitinophagia</taxon>
        <taxon>Chitinophagales</taxon>
        <taxon>Chitinophagaceae</taxon>
        <taxon>Paraflavitalea</taxon>
    </lineage>
</organism>
<evidence type="ECO:0000313" key="2">
    <source>
        <dbReference type="Proteomes" id="UP000263900"/>
    </source>
</evidence>
<evidence type="ECO:0000313" key="1">
    <source>
        <dbReference type="EMBL" id="AXY74893.1"/>
    </source>
</evidence>
<gene>
    <name evidence="1" type="ORF">D3H65_13245</name>
</gene>
<keyword evidence="2" id="KW-1185">Reference proteome</keyword>
<sequence>MDVHFSKEPNVNYMNAYYNVYSLFVNESLLGKFYYSSKKCSFSFDKISVRIDTTHRFFRKPKVVITDNISNMVLGHYELTNWTIFNGYRHKLHLHDEIHSFKRHRPDGYSLFGKITWGRYKFTLTNNTEEITYTFQIRYPLFSLGNIGPSLPFEGSIKFNSNNKMALFAGLYLIETALENLSD</sequence>